<dbReference type="SUPFAM" id="SSF51998">
    <property type="entry name" value="PFL-like glycyl radical enzymes"/>
    <property type="match status" value="1"/>
</dbReference>
<comment type="caution">
    <text evidence="1">The sequence shown here is derived from an EMBL/GenBank/DDBJ whole genome shotgun (WGS) entry which is preliminary data.</text>
</comment>
<dbReference type="PANTHER" id="PTHR37560">
    <property type="entry name" value="UPF0210 PROTEIN SPR0218"/>
    <property type="match status" value="1"/>
</dbReference>
<organism evidence="1 2">
    <name type="scientific">Cylindrotheca closterium</name>
    <dbReference type="NCBI Taxonomy" id="2856"/>
    <lineage>
        <taxon>Eukaryota</taxon>
        <taxon>Sar</taxon>
        <taxon>Stramenopiles</taxon>
        <taxon>Ochrophyta</taxon>
        <taxon>Bacillariophyta</taxon>
        <taxon>Bacillariophyceae</taxon>
        <taxon>Bacillariophycidae</taxon>
        <taxon>Bacillariales</taxon>
        <taxon>Bacillariaceae</taxon>
        <taxon>Cylindrotheca</taxon>
    </lineage>
</organism>
<dbReference type="Pfam" id="PF05167">
    <property type="entry name" value="DUF711"/>
    <property type="match status" value="1"/>
</dbReference>
<evidence type="ECO:0000313" key="2">
    <source>
        <dbReference type="Proteomes" id="UP001295423"/>
    </source>
</evidence>
<dbReference type="Proteomes" id="UP001295423">
    <property type="component" value="Unassembled WGS sequence"/>
</dbReference>
<dbReference type="AlphaFoldDB" id="A0AAD2G8D9"/>
<keyword evidence="2" id="KW-1185">Reference proteome</keyword>
<dbReference type="PANTHER" id="PTHR37560:SF2">
    <property type="entry name" value="DUF711 DOMAIN-CONTAINING PROTEIN"/>
    <property type="match status" value="1"/>
</dbReference>
<reference evidence="1" key="1">
    <citation type="submission" date="2023-08" db="EMBL/GenBank/DDBJ databases">
        <authorList>
            <person name="Audoor S."/>
            <person name="Bilcke G."/>
        </authorList>
    </citation>
    <scope>NUCLEOTIDE SEQUENCE</scope>
</reference>
<accession>A0AAD2G8D9</accession>
<evidence type="ECO:0000313" key="1">
    <source>
        <dbReference type="EMBL" id="CAJ1963484.1"/>
    </source>
</evidence>
<protein>
    <recommendedName>
        <fullName evidence="3">DUF711 domain-containing protein</fullName>
    </recommendedName>
</protein>
<sequence length="442" mass="46731">MKPVVVRAITGFLELSSSDFDHDGNKESATLLAKKVRTCASFLKKVQHEFEQQGYIVQTLRLATNPFGEWLLLDGNKANDDEDHGKGDNEKSQPYQSSIIDRLKLLDTILAMNEISFCSLGPAMTIQEATSWCCQIVALSSRLSCSMNIKAGDVVAANAAANIILDISKLGSLSVDAPQHVKDGLGNFQFCAASNCQPFIPFFPAAKSVSSSSSSGKGGEALKFAIGLENGPVIQSILADTGSVGRIADHFSKQYSDMLLPLQDICNKVASNSENAAAEFLGIDTSLNPSLAANGSIAAALEALDEVEVFGGPGTTAATAQLTVALQSLPNIKLTGYCGVMLPVCEDQRLAELTLGGAKRKLRISDLLLISTVCGVGLDTIPLPGDCSVKAIASMILDVAGIAGRWNKSLSCRVLPVPGLHSGDMTRFDSPYLINAQVFSVD</sequence>
<name>A0AAD2G8D9_9STRA</name>
<dbReference type="Gene3D" id="3.20.70.20">
    <property type="match status" value="1"/>
</dbReference>
<dbReference type="EMBL" id="CAKOGP040002147">
    <property type="protein sequence ID" value="CAJ1963484.1"/>
    <property type="molecule type" value="Genomic_DNA"/>
</dbReference>
<dbReference type="InterPro" id="IPR007841">
    <property type="entry name" value="UPF0210"/>
</dbReference>
<evidence type="ECO:0008006" key="3">
    <source>
        <dbReference type="Google" id="ProtNLM"/>
    </source>
</evidence>
<gene>
    <name evidence="1" type="ORF">CYCCA115_LOCUS20185</name>
</gene>
<proteinExistence type="predicted"/>